<dbReference type="PaxDb" id="35128-Thaps2400"/>
<dbReference type="EMBL" id="CM000639">
    <property type="protein sequence ID" value="EED94722.1"/>
    <property type="molecule type" value="Genomic_DNA"/>
</dbReference>
<dbReference type="InParanoid" id="B8BU93"/>
<dbReference type="GeneID" id="7450246"/>
<keyword evidence="2" id="KW-0813">Transport</keyword>
<sequence length="546" mass="59357">MCLQEKIDDYISLTSALLLLLQPSCYPTPDTQGRQHKDCKKMKPYVMALAILGLADSISFMIVTPSLAFYVYSLGGSQDFYGFVLAIYSFASFCGKPILGRWSDVSSFMVPYMVSISLSVLGGLLYAIAPSFSGNNPLYAVAIGRILGGFGRANSALGFAYVARASPAKERTSTTALLSAVQMIGMAIAPTFSAFLHDINFNIVGVHFDRLNSVGLILVIINLASQVVVYFVLPDLPTVEADDDEDTEGNKNDSEWLLMFKCIIRNPHIGVPFLTIFAFNFNWQFIETGLAPASMDALGWNPTQVSWVLGAMAVLVFTGMIFVHKLSSSGVSDYKLLNWGLLTNATGCLGLYLLWYRGVKGWEFASPVYVAAGSFAFLGGPNRSLFSAAVDATPELAGYSGSMQALLSMSSSIGGFTAPSMITHYCLRTPEEVSASNDRREFTPLALFSPALGLLIFLATYLAGEPNHKTVEGSDDETPIETTPLVPMPGQKLRRRSLGRHAPCPKREIGRRASVRASITSTMTFIPLDFDDDDEETDSDNDTDKL</sequence>
<accession>B8BU93</accession>
<dbReference type="eggNOG" id="KOG2325">
    <property type="taxonomic scope" value="Eukaryota"/>
</dbReference>
<feature type="domain" description="Major facilitator superfamily (MFS) profile" evidence="8">
    <location>
        <begin position="45"/>
        <end position="468"/>
    </location>
</feature>
<feature type="transmembrane region" description="Helical" evidence="7">
    <location>
        <begin position="445"/>
        <end position="464"/>
    </location>
</feature>
<feature type="transmembrane region" description="Helical" evidence="7">
    <location>
        <begin position="80"/>
        <end position="99"/>
    </location>
</feature>
<dbReference type="Proteomes" id="UP000001449">
    <property type="component" value="Chromosome 2"/>
</dbReference>
<dbReference type="PANTHER" id="PTHR23510">
    <property type="entry name" value="INNER MEMBRANE TRANSPORT PROTEIN YAJR"/>
    <property type="match status" value="1"/>
</dbReference>
<reference evidence="9 10" key="2">
    <citation type="journal article" date="2008" name="Nature">
        <title>The Phaeodactylum genome reveals the evolutionary history of diatom genomes.</title>
        <authorList>
            <person name="Bowler C."/>
            <person name="Allen A.E."/>
            <person name="Badger J.H."/>
            <person name="Grimwood J."/>
            <person name="Jabbari K."/>
            <person name="Kuo A."/>
            <person name="Maheswari U."/>
            <person name="Martens C."/>
            <person name="Maumus F."/>
            <person name="Otillar R.P."/>
            <person name="Rayko E."/>
            <person name="Salamov A."/>
            <person name="Vandepoele K."/>
            <person name="Beszteri B."/>
            <person name="Gruber A."/>
            <person name="Heijde M."/>
            <person name="Katinka M."/>
            <person name="Mock T."/>
            <person name="Valentin K."/>
            <person name="Verret F."/>
            <person name="Berges J.A."/>
            <person name="Brownlee C."/>
            <person name="Cadoret J.P."/>
            <person name="Chiovitti A."/>
            <person name="Choi C.J."/>
            <person name="Coesel S."/>
            <person name="De Martino A."/>
            <person name="Detter J.C."/>
            <person name="Durkin C."/>
            <person name="Falciatore A."/>
            <person name="Fournet J."/>
            <person name="Haruta M."/>
            <person name="Huysman M.J."/>
            <person name="Jenkins B.D."/>
            <person name="Jiroutova K."/>
            <person name="Jorgensen R.E."/>
            <person name="Joubert Y."/>
            <person name="Kaplan A."/>
            <person name="Kroger N."/>
            <person name="Kroth P.G."/>
            <person name="La Roche J."/>
            <person name="Lindquist E."/>
            <person name="Lommer M."/>
            <person name="Martin-Jezequel V."/>
            <person name="Lopez P.J."/>
            <person name="Lucas S."/>
            <person name="Mangogna M."/>
            <person name="McGinnis K."/>
            <person name="Medlin L.K."/>
            <person name="Montsant A."/>
            <person name="Oudot-Le Secq M.P."/>
            <person name="Napoli C."/>
            <person name="Obornik M."/>
            <person name="Parker M.S."/>
            <person name="Petit J.L."/>
            <person name="Porcel B.M."/>
            <person name="Poulsen N."/>
            <person name="Robison M."/>
            <person name="Rychlewski L."/>
            <person name="Rynearson T.A."/>
            <person name="Schmutz J."/>
            <person name="Shapiro H."/>
            <person name="Siaut M."/>
            <person name="Stanley M."/>
            <person name="Sussman M.R."/>
            <person name="Taylor A.R."/>
            <person name="Vardi A."/>
            <person name="von Dassow P."/>
            <person name="Vyverman W."/>
            <person name="Willis A."/>
            <person name="Wyrwicz L.S."/>
            <person name="Rokhsar D.S."/>
            <person name="Weissenbach J."/>
            <person name="Armbrust E.V."/>
            <person name="Green B.R."/>
            <person name="Van de Peer Y."/>
            <person name="Grigoriev I.V."/>
        </authorList>
    </citation>
    <scope>NUCLEOTIDE SEQUENCE [LARGE SCALE GENOMIC DNA]</scope>
    <source>
        <strain evidence="9 10">CCMP1335</strain>
    </source>
</reference>
<feature type="transmembrane region" description="Helical" evidence="7">
    <location>
        <begin position="175"/>
        <end position="196"/>
    </location>
</feature>
<keyword evidence="10" id="KW-1185">Reference proteome</keyword>
<comment type="subcellular location">
    <subcellularLocation>
        <location evidence="1">Endomembrane system</location>
        <topology evidence="1">Multi-pass membrane protein</topology>
    </subcellularLocation>
</comment>
<dbReference type="PROSITE" id="PS50850">
    <property type="entry name" value="MFS"/>
    <property type="match status" value="1"/>
</dbReference>
<evidence type="ECO:0000256" key="1">
    <source>
        <dbReference type="ARBA" id="ARBA00004127"/>
    </source>
</evidence>
<feature type="transmembrane region" description="Helical" evidence="7">
    <location>
        <begin position="269"/>
        <end position="286"/>
    </location>
</feature>
<dbReference type="InterPro" id="IPR020846">
    <property type="entry name" value="MFS_dom"/>
</dbReference>
<dbReference type="AlphaFoldDB" id="B8BU93"/>
<name>B8BU93_THAPS</name>
<feature type="transmembrane region" description="Helical" evidence="7">
    <location>
        <begin position="336"/>
        <end position="355"/>
    </location>
</feature>
<evidence type="ECO:0000256" key="6">
    <source>
        <dbReference type="SAM" id="MobiDB-lite"/>
    </source>
</evidence>
<dbReference type="GO" id="GO:0016020">
    <property type="term" value="C:membrane"/>
    <property type="evidence" value="ECO:0000318"/>
    <property type="project" value="GO_Central"/>
</dbReference>
<keyword evidence="5 7" id="KW-0472">Membrane</keyword>
<protein>
    <recommendedName>
        <fullName evidence="8">Major facilitator superfamily (MFS) profile domain-containing protein</fullName>
    </recommendedName>
</protein>
<evidence type="ECO:0000259" key="8">
    <source>
        <dbReference type="PROSITE" id="PS50850"/>
    </source>
</evidence>
<feature type="transmembrane region" description="Helical" evidence="7">
    <location>
        <begin position="111"/>
        <end position="132"/>
    </location>
</feature>
<dbReference type="RefSeq" id="XP_002287279.1">
    <property type="nucleotide sequence ID" value="XM_002287243.1"/>
</dbReference>
<dbReference type="HOGENOM" id="CLU_507621_0_0_1"/>
<evidence type="ECO:0000256" key="4">
    <source>
        <dbReference type="ARBA" id="ARBA00022989"/>
    </source>
</evidence>
<keyword evidence="3 7" id="KW-0812">Transmembrane</keyword>
<evidence type="ECO:0000256" key="5">
    <source>
        <dbReference type="ARBA" id="ARBA00023136"/>
    </source>
</evidence>
<keyword evidence="4 7" id="KW-1133">Transmembrane helix</keyword>
<dbReference type="KEGG" id="tps:THAPSDRAFT_2400"/>
<dbReference type="SUPFAM" id="SSF103473">
    <property type="entry name" value="MFS general substrate transporter"/>
    <property type="match status" value="1"/>
</dbReference>
<dbReference type="GO" id="GO:0022857">
    <property type="term" value="F:transmembrane transporter activity"/>
    <property type="evidence" value="ECO:0000318"/>
    <property type="project" value="GO_Central"/>
</dbReference>
<evidence type="ECO:0000313" key="10">
    <source>
        <dbReference type="Proteomes" id="UP000001449"/>
    </source>
</evidence>
<dbReference type="PANTHER" id="PTHR23510:SF3">
    <property type="entry name" value="MAJOR FACILITATOR SUPERFAMILY DOMAIN-CONTAINING PROTEIN 8"/>
    <property type="match status" value="1"/>
</dbReference>
<evidence type="ECO:0000256" key="2">
    <source>
        <dbReference type="ARBA" id="ARBA00022448"/>
    </source>
</evidence>
<reference evidence="9 10" key="1">
    <citation type="journal article" date="2004" name="Science">
        <title>The genome of the diatom Thalassiosira pseudonana: ecology, evolution, and metabolism.</title>
        <authorList>
            <person name="Armbrust E.V."/>
            <person name="Berges J.A."/>
            <person name="Bowler C."/>
            <person name="Green B.R."/>
            <person name="Martinez D."/>
            <person name="Putnam N.H."/>
            <person name="Zhou S."/>
            <person name="Allen A.E."/>
            <person name="Apt K.E."/>
            <person name="Bechner M."/>
            <person name="Brzezinski M.A."/>
            <person name="Chaal B.K."/>
            <person name="Chiovitti A."/>
            <person name="Davis A.K."/>
            <person name="Demarest M.S."/>
            <person name="Detter J.C."/>
            <person name="Glavina T."/>
            <person name="Goodstein D."/>
            <person name="Hadi M.Z."/>
            <person name="Hellsten U."/>
            <person name="Hildebrand M."/>
            <person name="Jenkins B.D."/>
            <person name="Jurka J."/>
            <person name="Kapitonov V.V."/>
            <person name="Kroger N."/>
            <person name="Lau W.W."/>
            <person name="Lane T.W."/>
            <person name="Larimer F.W."/>
            <person name="Lippmeier J.C."/>
            <person name="Lucas S."/>
            <person name="Medina M."/>
            <person name="Montsant A."/>
            <person name="Obornik M."/>
            <person name="Parker M.S."/>
            <person name="Palenik B."/>
            <person name="Pazour G.J."/>
            <person name="Richardson P.M."/>
            <person name="Rynearson T.A."/>
            <person name="Saito M.A."/>
            <person name="Schwartz D.C."/>
            <person name="Thamatrakoln K."/>
            <person name="Valentin K."/>
            <person name="Vardi A."/>
            <person name="Wilkerson F.P."/>
            <person name="Rokhsar D.S."/>
        </authorList>
    </citation>
    <scope>NUCLEOTIDE SEQUENCE [LARGE SCALE GENOMIC DNA]</scope>
    <source>
        <strain evidence="9 10">CCMP1335</strain>
    </source>
</reference>
<feature type="region of interest" description="Disordered" evidence="6">
    <location>
        <begin position="470"/>
        <end position="490"/>
    </location>
</feature>
<dbReference type="Gene3D" id="1.20.1250.20">
    <property type="entry name" value="MFS general substrate transporter like domains"/>
    <property type="match status" value="1"/>
</dbReference>
<dbReference type="InterPro" id="IPR011701">
    <property type="entry name" value="MFS"/>
</dbReference>
<dbReference type="Pfam" id="PF07690">
    <property type="entry name" value="MFS_1"/>
    <property type="match status" value="1"/>
</dbReference>
<organism evidence="9 10">
    <name type="scientific">Thalassiosira pseudonana</name>
    <name type="common">Marine diatom</name>
    <name type="synonym">Cyclotella nana</name>
    <dbReference type="NCBI Taxonomy" id="35128"/>
    <lineage>
        <taxon>Eukaryota</taxon>
        <taxon>Sar</taxon>
        <taxon>Stramenopiles</taxon>
        <taxon>Ochrophyta</taxon>
        <taxon>Bacillariophyta</taxon>
        <taxon>Coscinodiscophyceae</taxon>
        <taxon>Thalassiosirophycidae</taxon>
        <taxon>Thalassiosirales</taxon>
        <taxon>Thalassiosiraceae</taxon>
        <taxon>Thalassiosira</taxon>
    </lineage>
</organism>
<feature type="transmembrane region" description="Helical" evidence="7">
    <location>
        <begin position="138"/>
        <end position="163"/>
    </location>
</feature>
<gene>
    <name evidence="9" type="ORF">THAPSDRAFT_2400</name>
</gene>
<dbReference type="InterPro" id="IPR036259">
    <property type="entry name" value="MFS_trans_sf"/>
</dbReference>
<feature type="transmembrane region" description="Helical" evidence="7">
    <location>
        <begin position="306"/>
        <end position="324"/>
    </location>
</feature>
<feature type="transmembrane region" description="Helical" evidence="7">
    <location>
        <begin position="45"/>
        <end position="68"/>
    </location>
</feature>
<evidence type="ECO:0000256" key="3">
    <source>
        <dbReference type="ARBA" id="ARBA00022692"/>
    </source>
</evidence>
<evidence type="ECO:0000313" key="9">
    <source>
        <dbReference type="EMBL" id="EED94722.1"/>
    </source>
</evidence>
<proteinExistence type="predicted"/>
<evidence type="ECO:0000256" key="7">
    <source>
        <dbReference type="SAM" id="Phobius"/>
    </source>
</evidence>
<dbReference type="GO" id="GO:0012505">
    <property type="term" value="C:endomembrane system"/>
    <property type="evidence" value="ECO:0007669"/>
    <property type="project" value="UniProtKB-SubCell"/>
</dbReference>
<dbReference type="OMA" id="ITHYCLR"/>
<feature type="transmembrane region" description="Helical" evidence="7">
    <location>
        <begin position="216"/>
        <end position="233"/>
    </location>
</feature>
<dbReference type="InterPro" id="IPR051068">
    <property type="entry name" value="MFS_Domain-Containing_Protein"/>
</dbReference>